<reference evidence="2 3" key="1">
    <citation type="submission" date="2015-01" db="EMBL/GenBank/DDBJ databases">
        <title>Draft genome of the acidophilic iron oxidizer Acidithrix ferrooxidans strain Py-F3.</title>
        <authorList>
            <person name="Poehlein A."/>
            <person name="Eisen S."/>
            <person name="Schloemann M."/>
            <person name="Johnson B.D."/>
            <person name="Daniel R."/>
            <person name="Muehling M."/>
        </authorList>
    </citation>
    <scope>NUCLEOTIDE SEQUENCE [LARGE SCALE GENOMIC DNA]</scope>
    <source>
        <strain evidence="2 3">Py-F3</strain>
    </source>
</reference>
<evidence type="ECO:0000256" key="1">
    <source>
        <dbReference type="SAM" id="MobiDB-lite"/>
    </source>
</evidence>
<comment type="caution">
    <text evidence="2">The sequence shown here is derived from an EMBL/GenBank/DDBJ whole genome shotgun (WGS) entry which is preliminary data.</text>
</comment>
<dbReference type="AlphaFoldDB" id="A0A0D8HFD5"/>
<dbReference type="Gene3D" id="3.40.50.300">
    <property type="entry name" value="P-loop containing nucleotide triphosphate hydrolases"/>
    <property type="match status" value="2"/>
</dbReference>
<accession>A0A0D8HFD5</accession>
<sequence length="716" mass="78160">MFSQLHLPRPLEVDQVNAMLLRMAADRAAPPLVFEVRSEHGQLIQHLVGTPAEHVVWVQRTLRHLLPELDIDGIDQPRLAVNRSVRVRMRPRAFALAAGRAEVTSLSLLSALYARLEAAERLVVQVVLGPRMTPKHLPKEIADPTQPWWQVLTIGERSAGKAVRDQVDTRSGQHGFSAVLRIGVAAKERGRRQQLVIGVLGALSTAIDRGTYMDLIIEPPVRLNTPQLPRHWNLHLGATELTGLLGWPLGDYDLPGVAPLHPRPLRVPEKVNRSERLFAVPGGPGPRAPIGIAARDITSHLLAMGPTGVGKSTVLLNLIAADIAAGRAVLVIDPKWQLIRDIVERAIPRARIDDIVIIDPAEAKTGKVVGFNPLNVGNRDPDVVVDGLVAVLRQVFHDGWGPRTEDIIHSALLTLARVGATRKSPFTLIDLPRLLADERFRRGIIGEVMDDPGLASFWSGYLAMSPGAQAQAIAAPMNKLRQYLLRSSLRAILGQADPPFRVRDMFKDNKVVLVPLNEALIGPITAQLLGSLIVAETWSATMERASEVDPSSRPATVVIDEVQQYLHLPVSIDDALSRSRSNGVGWHLAHQHRAQLPASTRAAIDTNAKSKVIFQLLDPDDATAVAKQAPSLQAVDFLSLGQYQAYANLTAGGAPSGWALIRTLPPPQPTGLGEEVRNRSHNRYASPIPQPPPTSTVRPYPKVADGDELGRKRRRI</sequence>
<evidence type="ECO:0000313" key="2">
    <source>
        <dbReference type="EMBL" id="KJF16633.1"/>
    </source>
</evidence>
<keyword evidence="3" id="KW-1185">Reference proteome</keyword>
<protein>
    <submittedName>
        <fullName evidence="2">AAA-like domain protein</fullName>
    </submittedName>
</protein>
<proteinExistence type="predicted"/>
<feature type="region of interest" description="Disordered" evidence="1">
    <location>
        <begin position="662"/>
        <end position="716"/>
    </location>
</feature>
<dbReference type="SUPFAM" id="SSF52540">
    <property type="entry name" value="P-loop containing nucleoside triphosphate hydrolases"/>
    <property type="match status" value="1"/>
</dbReference>
<dbReference type="Proteomes" id="UP000032360">
    <property type="component" value="Unassembled WGS sequence"/>
</dbReference>
<evidence type="ECO:0000313" key="3">
    <source>
        <dbReference type="Proteomes" id="UP000032360"/>
    </source>
</evidence>
<dbReference type="InterPro" id="IPR051162">
    <property type="entry name" value="T4SS_component"/>
</dbReference>
<dbReference type="EMBL" id="JXYS01000078">
    <property type="protein sequence ID" value="KJF16633.1"/>
    <property type="molecule type" value="Genomic_DNA"/>
</dbReference>
<gene>
    <name evidence="2" type="ORF">AXFE_24950</name>
</gene>
<dbReference type="PATRIC" id="fig|1280514.3.peg.3282"/>
<dbReference type="PANTHER" id="PTHR30121:SF6">
    <property type="entry name" value="SLR6007 PROTEIN"/>
    <property type="match status" value="1"/>
</dbReference>
<organism evidence="2 3">
    <name type="scientific">Acidithrix ferrooxidans</name>
    <dbReference type="NCBI Taxonomy" id="1280514"/>
    <lineage>
        <taxon>Bacteria</taxon>
        <taxon>Bacillati</taxon>
        <taxon>Actinomycetota</taxon>
        <taxon>Acidimicrobiia</taxon>
        <taxon>Acidimicrobiales</taxon>
        <taxon>Acidimicrobiaceae</taxon>
        <taxon>Acidithrix</taxon>
    </lineage>
</organism>
<name>A0A0D8HFD5_9ACTN</name>
<dbReference type="STRING" id="1280514.AXFE_24950"/>
<dbReference type="InterPro" id="IPR027417">
    <property type="entry name" value="P-loop_NTPase"/>
</dbReference>
<dbReference type="PANTHER" id="PTHR30121">
    <property type="entry name" value="UNCHARACTERIZED PROTEIN YJGR-RELATED"/>
    <property type="match status" value="1"/>
</dbReference>